<dbReference type="PANTHER" id="PTHR47197">
    <property type="entry name" value="PROTEIN NIRF"/>
    <property type="match status" value="1"/>
</dbReference>
<evidence type="ECO:0000313" key="2">
    <source>
        <dbReference type="EMBL" id="KAF2099231.1"/>
    </source>
</evidence>
<dbReference type="InterPro" id="IPR015943">
    <property type="entry name" value="WD40/YVTN_repeat-like_dom_sf"/>
</dbReference>
<reference evidence="2" key="1">
    <citation type="journal article" date="2020" name="Stud. Mycol.">
        <title>101 Dothideomycetes genomes: a test case for predicting lifestyles and emergence of pathogens.</title>
        <authorList>
            <person name="Haridas S."/>
            <person name="Albert R."/>
            <person name="Binder M."/>
            <person name="Bloem J."/>
            <person name="Labutti K."/>
            <person name="Salamov A."/>
            <person name="Andreopoulos B."/>
            <person name="Baker S."/>
            <person name="Barry K."/>
            <person name="Bills G."/>
            <person name="Bluhm B."/>
            <person name="Cannon C."/>
            <person name="Castanera R."/>
            <person name="Culley D."/>
            <person name="Daum C."/>
            <person name="Ezra D."/>
            <person name="Gonzalez J."/>
            <person name="Henrissat B."/>
            <person name="Kuo A."/>
            <person name="Liang C."/>
            <person name="Lipzen A."/>
            <person name="Lutzoni F."/>
            <person name="Magnuson J."/>
            <person name="Mondo S."/>
            <person name="Nolan M."/>
            <person name="Ohm R."/>
            <person name="Pangilinan J."/>
            <person name="Park H.-J."/>
            <person name="Ramirez L."/>
            <person name="Alfaro M."/>
            <person name="Sun H."/>
            <person name="Tritt A."/>
            <person name="Yoshinaga Y."/>
            <person name="Zwiers L.-H."/>
            <person name="Turgeon B."/>
            <person name="Goodwin S."/>
            <person name="Spatafora J."/>
            <person name="Crous P."/>
            <person name="Grigoriev I."/>
        </authorList>
    </citation>
    <scope>NUCLEOTIDE SEQUENCE</scope>
    <source>
        <strain evidence="2">CBS 133067</strain>
    </source>
</reference>
<dbReference type="SUPFAM" id="SSF50974">
    <property type="entry name" value="Nitrous oxide reductase, N-terminal domain"/>
    <property type="match status" value="1"/>
</dbReference>
<keyword evidence="1" id="KW-0732">Signal</keyword>
<proteinExistence type="predicted"/>
<dbReference type="AlphaFoldDB" id="A0A9P4ICA2"/>
<keyword evidence="3" id="KW-1185">Reference proteome</keyword>
<dbReference type="InterPro" id="IPR011045">
    <property type="entry name" value="N2O_reductase_N"/>
</dbReference>
<comment type="caution">
    <text evidence="2">The sequence shown here is derived from an EMBL/GenBank/DDBJ whole genome shotgun (WGS) entry which is preliminary data.</text>
</comment>
<name>A0A9P4ICA2_9PEZI</name>
<dbReference type="Gene3D" id="2.130.10.10">
    <property type="entry name" value="YVTN repeat-like/Quinoprotein amine dehydrogenase"/>
    <property type="match status" value="2"/>
</dbReference>
<dbReference type="EMBL" id="ML978126">
    <property type="protein sequence ID" value="KAF2099231.1"/>
    <property type="molecule type" value="Genomic_DNA"/>
</dbReference>
<gene>
    <name evidence="2" type="ORF">NA57DRAFT_76461</name>
</gene>
<organism evidence="2 3">
    <name type="scientific">Rhizodiscina lignyota</name>
    <dbReference type="NCBI Taxonomy" id="1504668"/>
    <lineage>
        <taxon>Eukaryota</taxon>
        <taxon>Fungi</taxon>
        <taxon>Dikarya</taxon>
        <taxon>Ascomycota</taxon>
        <taxon>Pezizomycotina</taxon>
        <taxon>Dothideomycetes</taxon>
        <taxon>Pleosporomycetidae</taxon>
        <taxon>Aulographales</taxon>
        <taxon>Rhizodiscinaceae</taxon>
        <taxon>Rhizodiscina</taxon>
    </lineage>
</organism>
<sequence length="487" mass="52220">MLPRLSWLCLSLLVSVPLCASQAQPPALPGTGAPASKSDRIYCGDQTSNTVTVIRPWDNKVLGTIALGQPRLSSLLNPQYVDRVNSHGLGFSRDGKYIVNLSTTSNTVTVIRTLDNSIVSTTSVGRNAHEAFFSADNRTVWAGTRGVETLAIVDGLKGGVIENIPAPGGPSKVVFSPNSDLAYVNHIRAAYIGIYDVASRKLLRNITGLADTFSSDMMIDATGQRLWVAHKMTGQVSVLSLVTNKVVGILNTGPETNHPNHAIINGIHYGFVTVAAENTTKVYTQNDPEKIPTLVGEIRSSGVEPHGLWPNADNKRMYILNEHSDTVDVADLTSWPFKIIDTMNVGQEGQALVYVSNAVPSGNGTQNLGTQGLTGKPAMNALINVDEGPRETSWENVSSTALITVRPAAGLEMFQIIGRNMELNATYVASASCLHCHGARIPLVEFVASTPVPGMMGCGGAPQTLAFFKFDGVYDIKSVQIHRKQDD</sequence>
<dbReference type="InterPro" id="IPR051200">
    <property type="entry name" value="Host-pathogen_enzymatic-act"/>
</dbReference>
<protein>
    <submittedName>
        <fullName evidence="2">40-residue YVTN family beta-propeller repeat protein</fullName>
    </submittedName>
</protein>
<evidence type="ECO:0000256" key="1">
    <source>
        <dbReference type="SAM" id="SignalP"/>
    </source>
</evidence>
<dbReference type="Proteomes" id="UP000799772">
    <property type="component" value="Unassembled WGS sequence"/>
</dbReference>
<feature type="signal peptide" evidence="1">
    <location>
        <begin position="1"/>
        <end position="23"/>
    </location>
</feature>
<feature type="chain" id="PRO_5040492631" evidence="1">
    <location>
        <begin position="24"/>
        <end position="487"/>
    </location>
</feature>
<dbReference type="PANTHER" id="PTHR47197:SF3">
    <property type="entry name" value="DIHYDRO-HEME D1 DEHYDROGENASE"/>
    <property type="match status" value="1"/>
</dbReference>
<evidence type="ECO:0000313" key="3">
    <source>
        <dbReference type="Proteomes" id="UP000799772"/>
    </source>
</evidence>
<accession>A0A9P4ICA2</accession>
<dbReference type="OrthoDB" id="10044505at2759"/>